<dbReference type="AlphaFoldDB" id="A0A9W5PYI5"/>
<reference evidence="2 3" key="1">
    <citation type="submission" date="2012-12" db="EMBL/GenBank/DDBJ databases">
        <title>The Genome Sequence of Bacillus cereus VD196.</title>
        <authorList>
            <consortium name="The Broad Institute Genome Sequencing Platform"/>
            <consortium name="The Broad Institute Genome Sequencing Center for Infectious Disease"/>
            <person name="Feldgarden M."/>
            <person name="Van der Auwera G.A."/>
            <person name="Mahillon J."/>
            <person name="Duprez V."/>
            <person name="Timmery S."/>
            <person name="Mattelet C."/>
            <person name="Dierick K."/>
            <person name="Sun M."/>
            <person name="Yu Z."/>
            <person name="Zhu L."/>
            <person name="Hu X."/>
            <person name="Shank E.B."/>
            <person name="Swiecicka I."/>
            <person name="Hansen B.M."/>
            <person name="Andrup L."/>
            <person name="Walker B."/>
            <person name="Young S.K."/>
            <person name="Zeng Q."/>
            <person name="Gargeya S."/>
            <person name="Fitzgerald M."/>
            <person name="Haas B."/>
            <person name="Abouelleil A."/>
            <person name="Alvarado L."/>
            <person name="Arachchi H.M."/>
            <person name="Berlin A.M."/>
            <person name="Chapman S.B."/>
            <person name="Dewar J."/>
            <person name="Goldberg J."/>
            <person name="Griggs A."/>
            <person name="Gujja S."/>
            <person name="Hansen M."/>
            <person name="Howarth C."/>
            <person name="Imamovic A."/>
            <person name="Larimer J."/>
            <person name="McCowan C."/>
            <person name="Murphy C."/>
            <person name="Neiman D."/>
            <person name="Pearson M."/>
            <person name="Priest M."/>
            <person name="Roberts A."/>
            <person name="Saif S."/>
            <person name="Shea T."/>
            <person name="Sisk P."/>
            <person name="Sykes S."/>
            <person name="Wortman J."/>
            <person name="Nusbaum C."/>
            <person name="Birren B."/>
        </authorList>
    </citation>
    <scope>NUCLEOTIDE SEQUENCE [LARGE SCALE GENOMIC DNA]</scope>
    <source>
        <strain evidence="2 3">VD196</strain>
    </source>
</reference>
<feature type="domain" description="ABM" evidence="1">
    <location>
        <begin position="6"/>
        <end position="96"/>
    </location>
</feature>
<dbReference type="Proteomes" id="UP000014023">
    <property type="component" value="Unassembled WGS sequence"/>
</dbReference>
<accession>A0A9W5PYI5</accession>
<dbReference type="SUPFAM" id="SSF54909">
    <property type="entry name" value="Dimeric alpha+beta barrel"/>
    <property type="match status" value="1"/>
</dbReference>
<dbReference type="GO" id="GO:0003824">
    <property type="term" value="F:catalytic activity"/>
    <property type="evidence" value="ECO:0007669"/>
    <property type="project" value="TreeGrafter"/>
</dbReference>
<proteinExistence type="predicted"/>
<dbReference type="InterPro" id="IPR011008">
    <property type="entry name" value="Dimeric_a/b-barrel"/>
</dbReference>
<sequence>MKIPTIIMIVRFEVIYDQEKHFVKALSRLIEMTQSEDGCLSFEAAQCPTNPNEFILYEEWANQEALDRHERTPHLQEFVSQHPTLLSRPPEVTTYIKFIPVSEKEKLK</sequence>
<dbReference type="PANTHER" id="PTHR33336">
    <property type="entry name" value="QUINOL MONOOXYGENASE YGIN-RELATED"/>
    <property type="match status" value="1"/>
</dbReference>
<evidence type="ECO:0000313" key="3">
    <source>
        <dbReference type="Proteomes" id="UP000014023"/>
    </source>
</evidence>
<organism evidence="2 3">
    <name type="scientific">Bacillus cereus VD196</name>
    <dbReference type="NCBI Taxonomy" id="1053243"/>
    <lineage>
        <taxon>Bacteria</taxon>
        <taxon>Bacillati</taxon>
        <taxon>Bacillota</taxon>
        <taxon>Bacilli</taxon>
        <taxon>Bacillales</taxon>
        <taxon>Bacillaceae</taxon>
        <taxon>Bacillus</taxon>
        <taxon>Bacillus cereus group</taxon>
    </lineage>
</organism>
<dbReference type="InterPro" id="IPR007138">
    <property type="entry name" value="ABM_dom"/>
</dbReference>
<dbReference type="InterPro" id="IPR050744">
    <property type="entry name" value="AI-2_Isomerase_LsrG"/>
</dbReference>
<dbReference type="RefSeq" id="WP_000701353.1">
    <property type="nucleotide sequence ID" value="NZ_KB976269.1"/>
</dbReference>
<evidence type="ECO:0000313" key="2">
    <source>
        <dbReference type="EMBL" id="EOO61927.1"/>
    </source>
</evidence>
<gene>
    <name evidence="2" type="ORF">IKE_05829</name>
</gene>
<name>A0A9W5PYI5_BACCE</name>
<dbReference type="Gene3D" id="3.30.70.100">
    <property type="match status" value="1"/>
</dbReference>
<dbReference type="PANTHER" id="PTHR33336:SF15">
    <property type="entry name" value="ABM DOMAIN-CONTAINING PROTEIN"/>
    <property type="match status" value="1"/>
</dbReference>
<comment type="caution">
    <text evidence="2">The sequence shown here is derived from an EMBL/GenBank/DDBJ whole genome shotgun (WGS) entry which is preliminary data.</text>
</comment>
<dbReference type="PROSITE" id="PS51725">
    <property type="entry name" value="ABM"/>
    <property type="match status" value="1"/>
</dbReference>
<evidence type="ECO:0000259" key="1">
    <source>
        <dbReference type="PROSITE" id="PS51725"/>
    </source>
</evidence>
<protein>
    <recommendedName>
        <fullName evidence="1">ABM domain-containing protein</fullName>
    </recommendedName>
</protein>
<dbReference type="EMBL" id="AHFL01000060">
    <property type="protein sequence ID" value="EOO61927.1"/>
    <property type="molecule type" value="Genomic_DNA"/>
</dbReference>
<dbReference type="Pfam" id="PF03992">
    <property type="entry name" value="ABM"/>
    <property type="match status" value="1"/>
</dbReference>